<dbReference type="EMBL" id="JACCQK010000123">
    <property type="protein sequence ID" value="MBG0778847.1"/>
    <property type="molecule type" value="Genomic_DNA"/>
</dbReference>
<keyword evidence="5 9" id="KW-0460">Magnesium</keyword>
<dbReference type="PROSITE" id="PS51371">
    <property type="entry name" value="CBS"/>
    <property type="match status" value="2"/>
</dbReference>
<evidence type="ECO:0000256" key="7">
    <source>
        <dbReference type="ARBA" id="ARBA00023136"/>
    </source>
</evidence>
<dbReference type="InterPro" id="IPR038076">
    <property type="entry name" value="MgtE_N_sf"/>
</dbReference>
<organism evidence="11 12">
    <name type="scientific">Desulfotignum balticum</name>
    <dbReference type="NCBI Taxonomy" id="115781"/>
    <lineage>
        <taxon>Bacteria</taxon>
        <taxon>Pseudomonadati</taxon>
        <taxon>Thermodesulfobacteriota</taxon>
        <taxon>Desulfobacteria</taxon>
        <taxon>Desulfobacterales</taxon>
        <taxon>Desulfobacteraceae</taxon>
        <taxon>Desulfotignum</taxon>
    </lineage>
</organism>
<dbReference type="GO" id="GO:0046872">
    <property type="term" value="F:metal ion binding"/>
    <property type="evidence" value="ECO:0007669"/>
    <property type="project" value="UniProtKB-KW"/>
</dbReference>
<comment type="subunit">
    <text evidence="9">Homodimer.</text>
</comment>
<dbReference type="InterPro" id="IPR006669">
    <property type="entry name" value="MgtE_transporter"/>
</dbReference>
<feature type="transmembrane region" description="Helical" evidence="9">
    <location>
        <begin position="323"/>
        <end position="350"/>
    </location>
</feature>
<dbReference type="Gene3D" id="3.10.580.10">
    <property type="entry name" value="CBS-domain"/>
    <property type="match status" value="1"/>
</dbReference>
<feature type="transmembrane region" description="Helical" evidence="9">
    <location>
        <begin position="397"/>
        <end position="423"/>
    </location>
</feature>
<dbReference type="Gene3D" id="1.25.60.10">
    <property type="entry name" value="MgtE N-terminal domain-like"/>
    <property type="match status" value="1"/>
</dbReference>
<dbReference type="PANTHER" id="PTHR43773">
    <property type="entry name" value="MAGNESIUM TRANSPORTER MGTE"/>
    <property type="match status" value="1"/>
</dbReference>
<comment type="subcellular location">
    <subcellularLocation>
        <location evidence="9">Cell membrane</location>
        <topology evidence="9">Multi-pass membrane protein</topology>
    </subcellularLocation>
    <subcellularLocation>
        <location evidence="1">Membrane</location>
        <topology evidence="1">Multi-pass membrane protein</topology>
    </subcellularLocation>
</comment>
<evidence type="ECO:0000256" key="5">
    <source>
        <dbReference type="ARBA" id="ARBA00022842"/>
    </source>
</evidence>
<keyword evidence="9" id="KW-0479">Metal-binding</keyword>
<dbReference type="AlphaFoldDB" id="A0A931GD56"/>
<evidence type="ECO:0000256" key="8">
    <source>
        <dbReference type="PROSITE-ProRule" id="PRU00703"/>
    </source>
</evidence>
<comment type="caution">
    <text evidence="11">The sequence shown here is derived from an EMBL/GenBank/DDBJ whole genome shotgun (WGS) entry which is preliminary data.</text>
</comment>
<accession>A0A931GD56</accession>
<comment type="function">
    <text evidence="9">Acts as a magnesium transporter.</text>
</comment>
<evidence type="ECO:0000256" key="9">
    <source>
        <dbReference type="RuleBase" id="RU362011"/>
    </source>
</evidence>
<dbReference type="InterPro" id="IPR000644">
    <property type="entry name" value="CBS_dom"/>
</dbReference>
<feature type="transmembrane region" description="Helical" evidence="9">
    <location>
        <begin position="297"/>
        <end position="317"/>
    </location>
</feature>
<dbReference type="PANTHER" id="PTHR43773:SF1">
    <property type="entry name" value="MAGNESIUM TRANSPORTER MGTE"/>
    <property type="match status" value="1"/>
</dbReference>
<evidence type="ECO:0000256" key="3">
    <source>
        <dbReference type="ARBA" id="ARBA00022448"/>
    </source>
</evidence>
<protein>
    <recommendedName>
        <fullName evidence="9">Magnesium transporter MgtE</fullName>
    </recommendedName>
</protein>
<dbReference type="Pfam" id="PF01769">
    <property type="entry name" value="MgtE"/>
    <property type="match status" value="1"/>
</dbReference>
<feature type="domain" description="CBS" evidence="10">
    <location>
        <begin position="206"/>
        <end position="262"/>
    </location>
</feature>
<evidence type="ECO:0000256" key="1">
    <source>
        <dbReference type="ARBA" id="ARBA00004141"/>
    </source>
</evidence>
<evidence type="ECO:0000259" key="10">
    <source>
        <dbReference type="PROSITE" id="PS51371"/>
    </source>
</evidence>
<evidence type="ECO:0000256" key="6">
    <source>
        <dbReference type="ARBA" id="ARBA00022989"/>
    </source>
</evidence>
<dbReference type="SUPFAM" id="SSF161093">
    <property type="entry name" value="MgtE membrane domain-like"/>
    <property type="match status" value="1"/>
</dbReference>
<reference evidence="11" key="1">
    <citation type="submission" date="2020-07" db="EMBL/GenBank/DDBJ databases">
        <title>Severe corrosion of carbon steel in oil field produced water can be linked to methanogenic archaea containing a special type of NiFe hydrogenase.</title>
        <authorList>
            <person name="Lahme S."/>
            <person name="Mand J."/>
            <person name="Longwell J."/>
            <person name="Smith R."/>
            <person name="Enning D."/>
        </authorList>
    </citation>
    <scope>NUCLEOTIDE SEQUENCE</scope>
    <source>
        <strain evidence="11">MIC098Bin6</strain>
    </source>
</reference>
<dbReference type="CDD" id="cd04606">
    <property type="entry name" value="CBS_pair_Mg_transporter"/>
    <property type="match status" value="1"/>
</dbReference>
<name>A0A931GD56_9BACT</name>
<dbReference type="GO" id="GO:0005886">
    <property type="term" value="C:plasma membrane"/>
    <property type="evidence" value="ECO:0007669"/>
    <property type="project" value="UniProtKB-SubCell"/>
</dbReference>
<dbReference type="SMART" id="SM00116">
    <property type="entry name" value="CBS"/>
    <property type="match status" value="2"/>
</dbReference>
<keyword evidence="8" id="KW-0129">CBS domain</keyword>
<keyword evidence="6 9" id="KW-1133">Transmembrane helix</keyword>
<feature type="transmembrane region" description="Helical" evidence="9">
    <location>
        <begin position="371"/>
        <end position="391"/>
    </location>
</feature>
<dbReference type="GO" id="GO:0015095">
    <property type="term" value="F:magnesium ion transmembrane transporter activity"/>
    <property type="evidence" value="ECO:0007669"/>
    <property type="project" value="UniProtKB-UniRule"/>
</dbReference>
<sequence>MNDTLKLPDNLFVPGQGDTPEYIDDKVLSHLCESEHPADLAAQLSELDLDQLVTIFSHMSPECCADVLTHMDYEDQREIAKELSNDVLALAITRMSSDDRVDLLQSMPEESSAILLRLLATTEREDIRRLSSYEEDTAGALMTSEYATLSPGLTALQAIDKLRLEAPNKETIYYSYVIDSRRRLLGLVSLRELILARPTTKIEKIMRRDPIFARVHDDQEEVARQMAKYDLLAIPVVNGNDSLVGIITFDDVHDVIEEEATEDFHRMGSISSGSGADDLVDIGLRDATPWLLIRKRLPWLLALVFMNIFSGAGIAYYEDTIQATVALVFFLPLLIGSGGNAGAQSATLMVRALAIGDVMMKDWFRLLGKEVGIALAIGVCMALAVSFIGVFRGGMDVAVIVSMAMVCVVLFGSLLGMSLPFLLTRLKLDPATASAPLVTSVADIGGVIIYFGIASWYLGLHHAAS</sequence>
<dbReference type="NCBIfam" id="TIGR00400">
    <property type="entry name" value="mgtE"/>
    <property type="match status" value="1"/>
</dbReference>
<feature type="transmembrane region" description="Helical" evidence="9">
    <location>
        <begin position="435"/>
        <end position="458"/>
    </location>
</feature>
<dbReference type="InterPro" id="IPR006667">
    <property type="entry name" value="SLC41_membr_dom"/>
</dbReference>
<evidence type="ECO:0000256" key="2">
    <source>
        <dbReference type="ARBA" id="ARBA00009749"/>
    </source>
</evidence>
<keyword evidence="7 9" id="KW-0472">Membrane</keyword>
<dbReference type="Pfam" id="PF00571">
    <property type="entry name" value="CBS"/>
    <property type="match status" value="2"/>
</dbReference>
<feature type="domain" description="CBS" evidence="10">
    <location>
        <begin position="142"/>
        <end position="204"/>
    </location>
</feature>
<dbReference type="Pfam" id="PF03448">
    <property type="entry name" value="MgtE_N"/>
    <property type="match status" value="1"/>
</dbReference>
<dbReference type="SMART" id="SM00924">
    <property type="entry name" value="MgtE_N"/>
    <property type="match status" value="1"/>
</dbReference>
<evidence type="ECO:0000313" key="12">
    <source>
        <dbReference type="Proteomes" id="UP000706172"/>
    </source>
</evidence>
<comment type="similarity">
    <text evidence="2 9">Belongs to the SLC41A transporter family.</text>
</comment>
<dbReference type="InterPro" id="IPR036739">
    <property type="entry name" value="SLC41_membr_dom_sf"/>
</dbReference>
<dbReference type="SUPFAM" id="SSF158791">
    <property type="entry name" value="MgtE N-terminal domain-like"/>
    <property type="match status" value="1"/>
</dbReference>
<dbReference type="InterPro" id="IPR046342">
    <property type="entry name" value="CBS_dom_sf"/>
</dbReference>
<dbReference type="Proteomes" id="UP000706172">
    <property type="component" value="Unassembled WGS sequence"/>
</dbReference>
<keyword evidence="9" id="KW-1003">Cell membrane</keyword>
<keyword evidence="4 9" id="KW-0812">Transmembrane</keyword>
<dbReference type="Gene3D" id="1.10.357.20">
    <property type="entry name" value="SLC41 divalent cation transporters, integral membrane domain"/>
    <property type="match status" value="1"/>
</dbReference>
<evidence type="ECO:0000256" key="4">
    <source>
        <dbReference type="ARBA" id="ARBA00022692"/>
    </source>
</evidence>
<evidence type="ECO:0000313" key="11">
    <source>
        <dbReference type="EMBL" id="MBG0778847.1"/>
    </source>
</evidence>
<dbReference type="InterPro" id="IPR006668">
    <property type="entry name" value="Mg_transptr_MgtE_intracell_dom"/>
</dbReference>
<dbReference type="SUPFAM" id="SSF54631">
    <property type="entry name" value="CBS-domain pair"/>
    <property type="match status" value="1"/>
</dbReference>
<keyword evidence="3 9" id="KW-0813">Transport</keyword>
<gene>
    <name evidence="11" type="primary">mgtE</name>
    <name evidence="11" type="ORF">H0S81_02835</name>
</gene>
<proteinExistence type="inferred from homology"/>